<gene>
    <name evidence="2" type="ORF">JKF63_07862</name>
</gene>
<feature type="compositionally biased region" description="Polar residues" evidence="1">
    <location>
        <begin position="703"/>
        <end position="712"/>
    </location>
</feature>
<feature type="region of interest" description="Disordered" evidence="1">
    <location>
        <begin position="190"/>
        <end position="220"/>
    </location>
</feature>
<keyword evidence="3" id="KW-1185">Reference proteome</keyword>
<evidence type="ECO:0000313" key="2">
    <source>
        <dbReference type="EMBL" id="KAG5510790.1"/>
    </source>
</evidence>
<feature type="region of interest" description="Disordered" evidence="1">
    <location>
        <begin position="1113"/>
        <end position="1176"/>
    </location>
</feature>
<feature type="region of interest" description="Disordered" evidence="1">
    <location>
        <begin position="1199"/>
        <end position="1270"/>
    </location>
</feature>
<sequence length="1762" mass="188778">MAASIPLLRLRSVSNSVVIPCSPQPPVPRIPSSTSRITHSRIGGSRGAGDLRRYEADPVPACEGASLDYAVSDTTAYASLSRTAPCNNDNTASPDKNGYTRCEEAADGSLQATMSVSPAPRCLPPTAAAVASGHRESPTTTVLLRYSCGNTTRILYADGHVETKVSINPKNLTAARPRPPASLNCRRRCAEDPKTALPRSPPGTVTKNKADPPTPIPANQPWLIESFNAVAQVYQQQALPPRLDSITPQFARVSLFSDRSSHATENRLLSPRVSMPSPSTATYSPTSLATAQTPPLSLTPKQPELRSMTDVNIPFSSQETLSQPSTSSRGDRGVVGGPRGSAKGDDTHGRRGRGGLPPVAPTEPSAVATIASANPHTDGCETTSTAERHNVVAGPHFSESVAGNAASTEASDDGTRAKIVALQQNIRTELAVEHCTRAHTFASRYARDISASPSLFSVRFPFAPLSELYAFEDRPPEDRMAAPAASSGMLTSDLPSVSSLGPQATLSTSSAVGERAHTSAGYASSRHLMPDVLLPHAQTTTPSGFTIPELLQDRLLPREPPALQLKLKELTTTRNLIGAHDSPACRLIVSFVWYAILRCRKAHREQSLVNDFHRLSRALSNTFPHVLLGDALPALDVLQQLLVELLTCSRYSADIEKARNGEQSAAAATSAEGPDKETNTTGNRENASPALPRMSIMQRKGTTRQSVDANTTPSMLPLHLPLHEHSAHFPLLLSPAWSKLVHTGAAHPTSSDRRPESKPGHTEQQQRPLRHKERGILPAPGDLDTLCSVYHDLWLHHSEYVQLCLYEELLYKQLARQFGDFVRHIHKGHTSAEAAVALTATTTTTTTAAAASVAPPEVIDSVLNSMLLLMSHATYYNCVFCFPNDFYSGLFDEGFRSDVMRWLSFCCHGVVLTHVHVRHWPVPIKGDHTDAQIKREEALKRELEALGLVPPGEQLPAGTHHQAAVAISGQGVPQPTVSLELATESGSLDLSSVAENSEARLAYELDRYGRSVALHMADLKRCMARLQRRHVTVDSHSLGGAEPLPRGVSSAVRTPHISSSSSTASTTAASTRRPSCSHFGEKIKSLKGCPRPEEHKNSVTLRCVSLVAARVAGAGTSPRQSTASPSMTKKGSLAPPPTFDARRKNPRSRGTSSTCGPAAPPHPDRQEGTRSQYRTSAAAAVGENLVKMAAELRGVGHTGGATGAALQTDGHQSTRGEGAPARANRGPSLTLSTSDTVSAGSAEVDLAHDNPDEGAVTIGQGNRRKPSESSLLSSYPLCVCPRPIRDYWLLMLLRTPFLWTTRTAMATAAAIAGTEVLAARYEVQQLSTQLMLWPSRPIGADGEALPQQDVCRLQVEPWRALFSAVIAVPPISKEARQAADQVELYGKVLSQQQAHLYKLVELHRHTHHVNQQRFSPEDSKERVVLALASLTPTVTLDMMLGEPAAGFDTLQTLSFSATGQGSGSAGGVADMGRGGLPALPLIAPESSTALGTSTATPRPMMLNSSSPALNQRRYGKAGTYQGSTSPFSMMYSSYLAASSCLPSIPVPNLPHRIGAAGTNSCRDSVEGTLPGTTPILFALAPSSRNSPLDQGIAPGTDATATTPVVIVSASTTPSGEAKMNNRNPGRSEPLQSRGFSGKGSRTRKTKIAKNRFHNTFSITAFSSEETKLPSGRMGPLMKEATDRHVQLLADMEMIQKRDQIARQHYITQHLKLSNAVAYTESEAMVRRCRALSRLALERLMCADVPDVSTTRGMAKGPKDFKL</sequence>
<name>A0A836LJN3_9TRYP</name>
<feature type="region of interest" description="Disordered" evidence="1">
    <location>
        <begin position="1612"/>
        <end position="1643"/>
    </location>
</feature>
<reference evidence="2 3" key="1">
    <citation type="submission" date="2021-02" db="EMBL/GenBank/DDBJ databases">
        <title>Porcisia hertigi Genome sequencing and assembly.</title>
        <authorList>
            <person name="Almutairi H."/>
            <person name="Gatherer D."/>
        </authorList>
    </citation>
    <scope>NUCLEOTIDE SEQUENCE [LARGE SCALE GENOMIC DNA]</scope>
    <source>
        <strain evidence="2 3">C119</strain>
    </source>
</reference>
<feature type="compositionally biased region" description="Low complexity" evidence="1">
    <location>
        <begin position="1058"/>
        <end position="1071"/>
    </location>
</feature>
<feature type="compositionally biased region" description="Polar residues" evidence="1">
    <location>
        <begin position="316"/>
        <end position="326"/>
    </location>
</feature>
<dbReference type="Proteomes" id="UP000674318">
    <property type="component" value="Unassembled WGS sequence"/>
</dbReference>
<feature type="compositionally biased region" description="Basic and acidic residues" evidence="1">
    <location>
        <begin position="1079"/>
        <end position="1097"/>
    </location>
</feature>
<feature type="region of interest" description="Disordered" evidence="1">
    <location>
        <begin position="743"/>
        <end position="776"/>
    </location>
</feature>
<feature type="region of interest" description="Disordered" evidence="1">
    <location>
        <begin position="316"/>
        <end position="361"/>
    </location>
</feature>
<feature type="compositionally biased region" description="Polar residues" evidence="1">
    <location>
        <begin position="1117"/>
        <end position="1129"/>
    </location>
</feature>
<feature type="compositionally biased region" description="Polar residues" evidence="1">
    <location>
        <begin position="1612"/>
        <end position="1634"/>
    </location>
</feature>
<dbReference type="OrthoDB" id="267475at2759"/>
<feature type="region of interest" description="Disordered" evidence="1">
    <location>
        <begin position="260"/>
        <end position="302"/>
    </location>
</feature>
<proteinExistence type="predicted"/>
<organism evidence="2 3">
    <name type="scientific">Porcisia hertigi</name>
    <dbReference type="NCBI Taxonomy" id="2761500"/>
    <lineage>
        <taxon>Eukaryota</taxon>
        <taxon>Discoba</taxon>
        <taxon>Euglenozoa</taxon>
        <taxon>Kinetoplastea</taxon>
        <taxon>Metakinetoplastina</taxon>
        <taxon>Trypanosomatida</taxon>
        <taxon>Trypanosomatidae</taxon>
        <taxon>Leishmaniinae</taxon>
        <taxon>Porcisia</taxon>
    </lineage>
</organism>
<dbReference type="KEGG" id="phet:94293867"/>
<feature type="region of interest" description="Disordered" evidence="1">
    <location>
        <begin position="1036"/>
        <end position="1097"/>
    </location>
</feature>
<feature type="compositionally biased region" description="Low complexity" evidence="1">
    <location>
        <begin position="276"/>
        <end position="291"/>
    </location>
</feature>
<feature type="compositionally biased region" description="Polar residues" evidence="1">
    <location>
        <begin position="1227"/>
        <end position="1239"/>
    </location>
</feature>
<dbReference type="EMBL" id="JAFJZO010000008">
    <property type="protein sequence ID" value="KAG5510790.1"/>
    <property type="molecule type" value="Genomic_DNA"/>
</dbReference>
<accession>A0A836LJN3</accession>
<evidence type="ECO:0000256" key="1">
    <source>
        <dbReference type="SAM" id="MobiDB-lite"/>
    </source>
</evidence>
<feature type="compositionally biased region" description="Basic and acidic residues" evidence="1">
    <location>
        <begin position="750"/>
        <end position="761"/>
    </location>
</feature>
<dbReference type="GeneID" id="94293867"/>
<protein>
    <submittedName>
        <fullName evidence="2">Uncharacterized protein</fullName>
    </submittedName>
</protein>
<feature type="region of interest" description="Disordered" evidence="1">
    <location>
        <begin position="662"/>
        <end position="712"/>
    </location>
</feature>
<comment type="caution">
    <text evidence="2">The sequence shown here is derived from an EMBL/GenBank/DDBJ whole genome shotgun (WGS) entry which is preliminary data.</text>
</comment>
<feature type="region of interest" description="Disordered" evidence="1">
    <location>
        <begin position="23"/>
        <end position="52"/>
    </location>
</feature>
<dbReference type="RefSeq" id="XP_067759262.1">
    <property type="nucleotide sequence ID" value="XM_067903790.1"/>
</dbReference>
<evidence type="ECO:0000313" key="3">
    <source>
        <dbReference type="Proteomes" id="UP000674318"/>
    </source>
</evidence>